<sequence length="68" mass="7203">MLLGSNRSNYRANSYGAISPAVSSSGRSKPSVIPVDSHRSEAIEDCIEFINSSSSLPRRSNSVSTNAS</sequence>
<organism evidence="1 2">
    <name type="scientific">Melia azedarach</name>
    <name type="common">Chinaberry tree</name>
    <dbReference type="NCBI Taxonomy" id="155640"/>
    <lineage>
        <taxon>Eukaryota</taxon>
        <taxon>Viridiplantae</taxon>
        <taxon>Streptophyta</taxon>
        <taxon>Embryophyta</taxon>
        <taxon>Tracheophyta</taxon>
        <taxon>Spermatophyta</taxon>
        <taxon>Magnoliopsida</taxon>
        <taxon>eudicotyledons</taxon>
        <taxon>Gunneridae</taxon>
        <taxon>Pentapetalae</taxon>
        <taxon>rosids</taxon>
        <taxon>malvids</taxon>
        <taxon>Sapindales</taxon>
        <taxon>Meliaceae</taxon>
        <taxon>Melia</taxon>
    </lineage>
</organism>
<proteinExistence type="predicted"/>
<protein>
    <submittedName>
        <fullName evidence="1">JOSEPHIN-like protein</fullName>
    </submittedName>
</protein>
<dbReference type="Proteomes" id="UP001164539">
    <property type="component" value="Chromosome 12"/>
</dbReference>
<evidence type="ECO:0000313" key="1">
    <source>
        <dbReference type="EMBL" id="KAJ4705345.1"/>
    </source>
</evidence>
<dbReference type="EMBL" id="CM051405">
    <property type="protein sequence ID" value="KAJ4705345.1"/>
    <property type="molecule type" value="Genomic_DNA"/>
</dbReference>
<keyword evidence="2" id="KW-1185">Reference proteome</keyword>
<accession>A0ACC1X592</accession>
<name>A0ACC1X592_MELAZ</name>
<gene>
    <name evidence="1" type="ORF">OWV82_022134</name>
</gene>
<reference evidence="1 2" key="1">
    <citation type="journal article" date="2023" name="Science">
        <title>Complex scaffold remodeling in plant triterpene biosynthesis.</title>
        <authorList>
            <person name="De La Pena R."/>
            <person name="Hodgson H."/>
            <person name="Liu J.C."/>
            <person name="Stephenson M.J."/>
            <person name="Martin A.C."/>
            <person name="Owen C."/>
            <person name="Harkess A."/>
            <person name="Leebens-Mack J."/>
            <person name="Jimenez L.E."/>
            <person name="Osbourn A."/>
            <person name="Sattely E.S."/>
        </authorList>
    </citation>
    <scope>NUCLEOTIDE SEQUENCE [LARGE SCALE GENOMIC DNA]</scope>
    <source>
        <strain evidence="2">cv. JPN11</strain>
        <tissue evidence="1">Leaf</tissue>
    </source>
</reference>
<comment type="caution">
    <text evidence="1">The sequence shown here is derived from an EMBL/GenBank/DDBJ whole genome shotgun (WGS) entry which is preliminary data.</text>
</comment>
<evidence type="ECO:0000313" key="2">
    <source>
        <dbReference type="Proteomes" id="UP001164539"/>
    </source>
</evidence>